<evidence type="ECO:0000256" key="3">
    <source>
        <dbReference type="PROSITE-ProRule" id="PRU00221"/>
    </source>
</evidence>
<protein>
    <recommendedName>
        <fullName evidence="5">Novel STAND NTPase 1 domain-containing protein</fullName>
    </recommendedName>
</protein>
<evidence type="ECO:0000256" key="2">
    <source>
        <dbReference type="ARBA" id="ARBA00022737"/>
    </source>
</evidence>
<feature type="region of interest" description="Disordered" evidence="4">
    <location>
        <begin position="438"/>
        <end position="493"/>
    </location>
</feature>
<dbReference type="InterPro" id="IPR001680">
    <property type="entry name" value="WD40_rpt"/>
</dbReference>
<feature type="compositionally biased region" description="Low complexity" evidence="4">
    <location>
        <begin position="477"/>
        <end position="493"/>
    </location>
</feature>
<reference evidence="6" key="2">
    <citation type="submission" date="2024-07" db="EMBL/GenBank/DDBJ databases">
        <title>Streptomyces haneummycinica sp. nov., a new antibiotic-producing actinobacterium isolated from marine sediment.</title>
        <authorList>
            <person name="Uemura M."/>
            <person name="Hamada M."/>
            <person name="Hirano S."/>
            <person name="Kobayashi K."/>
            <person name="Ohshiro T."/>
            <person name="Kobayashi T."/>
            <person name="Terahara T."/>
        </authorList>
    </citation>
    <scope>NUCLEOTIDE SEQUENCE</scope>
    <source>
        <strain evidence="6">KM77-8</strain>
    </source>
</reference>
<evidence type="ECO:0000259" key="5">
    <source>
        <dbReference type="Pfam" id="PF20703"/>
    </source>
</evidence>
<feature type="repeat" description="WD" evidence="3">
    <location>
        <begin position="276"/>
        <end position="309"/>
    </location>
</feature>
<proteinExistence type="predicted"/>
<dbReference type="InterPro" id="IPR036322">
    <property type="entry name" value="WD40_repeat_dom_sf"/>
</dbReference>
<dbReference type="Pfam" id="PF00400">
    <property type="entry name" value="WD40"/>
    <property type="match status" value="4"/>
</dbReference>
<dbReference type="PANTHER" id="PTHR19879">
    <property type="entry name" value="TRANSCRIPTION INITIATION FACTOR TFIID"/>
    <property type="match status" value="1"/>
</dbReference>
<evidence type="ECO:0000256" key="4">
    <source>
        <dbReference type="SAM" id="MobiDB-lite"/>
    </source>
</evidence>
<dbReference type="AlphaFoldDB" id="A0AAT9HIX1"/>
<dbReference type="PROSITE" id="PS50294">
    <property type="entry name" value="WD_REPEATS_REGION"/>
    <property type="match status" value="3"/>
</dbReference>
<gene>
    <name evidence="6" type="ORF">SHKM778_36370</name>
</gene>
<feature type="domain" description="Novel STAND NTPase 1" evidence="5">
    <location>
        <begin position="8"/>
        <end position="94"/>
    </location>
</feature>
<keyword evidence="2" id="KW-0677">Repeat</keyword>
<dbReference type="InterPro" id="IPR049052">
    <property type="entry name" value="nSTAND1"/>
</dbReference>
<sequence length="493" mass="52454">MYVADGGGASRRRMSGAALMEQFADADGASAALDAFVRARLVTMDSDTVVITHEALLQAWPRLRDWIHADRAGLLLHQQLTHAAVEWEREGRDPSALYRGTRLSTVRAWADELDGRRRLGPGEEAFLHASIAEQRRHERQAGRQVRLRQTMLATLVVLLGLALTAGGLAYQQRESALDQERVARSQALAVRSASLAGGRPEASMLLAGEAYRAHATAEARGALLSTQSQPFLARLSGHRGPVNTVAFAPGDRLLATGSTDGTVTVRRVSDHRRTATFAVSGPVRSIAFSPDGRTLAATSAHGPVSLWDVAGHRRKAVLGPGTEAARALSFDPRGNRLAVATVDGVIEVWDTADTPRVTATLEGHVGAVNALDHAPGGRTLVSAGADRTVRLWDTDRGRQSDVLEDTPTRCWAWRSPRTAGRSPPAASTGPYGCGTYAPDGSPRHCPAAATTSTPWRTRTREVRSSARSATARPGCGTSAAAVRPPSSPATPTM</sequence>
<dbReference type="InterPro" id="IPR015943">
    <property type="entry name" value="WD40/YVTN_repeat-like_dom_sf"/>
</dbReference>
<keyword evidence="1 3" id="KW-0853">WD repeat</keyword>
<dbReference type="PROSITE" id="PS00678">
    <property type="entry name" value="WD_REPEATS_1"/>
    <property type="match status" value="1"/>
</dbReference>
<reference evidence="6" key="1">
    <citation type="submission" date="2024-06" db="EMBL/GenBank/DDBJ databases">
        <authorList>
            <consortium name="consrtm"/>
            <person name="Uemura M."/>
            <person name="Terahara T."/>
        </authorList>
    </citation>
    <scope>NUCLEOTIDE SEQUENCE</scope>
    <source>
        <strain evidence="6">KM77-8</strain>
    </source>
</reference>
<dbReference type="PANTHER" id="PTHR19879:SF9">
    <property type="entry name" value="TRANSCRIPTION INITIATION FACTOR TFIID SUBUNIT 5"/>
    <property type="match status" value="1"/>
</dbReference>
<feature type="repeat" description="WD" evidence="3">
    <location>
        <begin position="361"/>
        <end position="402"/>
    </location>
</feature>
<accession>A0AAT9HIX1</accession>
<dbReference type="SUPFAM" id="SSF50978">
    <property type="entry name" value="WD40 repeat-like"/>
    <property type="match status" value="1"/>
</dbReference>
<feature type="repeat" description="WD" evidence="3">
    <location>
        <begin position="235"/>
        <end position="276"/>
    </location>
</feature>
<evidence type="ECO:0000256" key="1">
    <source>
        <dbReference type="ARBA" id="ARBA00022574"/>
    </source>
</evidence>
<dbReference type="SMART" id="SM00320">
    <property type="entry name" value="WD40"/>
    <property type="match status" value="4"/>
</dbReference>
<name>A0AAT9HIX1_9ACTN</name>
<feature type="repeat" description="WD" evidence="3">
    <location>
        <begin position="318"/>
        <end position="359"/>
    </location>
</feature>
<dbReference type="PROSITE" id="PS50082">
    <property type="entry name" value="WD_REPEATS_2"/>
    <property type="match status" value="4"/>
</dbReference>
<dbReference type="EMBL" id="AP035768">
    <property type="protein sequence ID" value="BFO17249.1"/>
    <property type="molecule type" value="Genomic_DNA"/>
</dbReference>
<organism evidence="6">
    <name type="scientific">Streptomyces haneummycinicus</name>
    <dbReference type="NCBI Taxonomy" id="3074435"/>
    <lineage>
        <taxon>Bacteria</taxon>
        <taxon>Bacillati</taxon>
        <taxon>Actinomycetota</taxon>
        <taxon>Actinomycetes</taxon>
        <taxon>Kitasatosporales</taxon>
        <taxon>Streptomycetaceae</taxon>
        <taxon>Streptomyces</taxon>
    </lineage>
</organism>
<dbReference type="Pfam" id="PF20703">
    <property type="entry name" value="nSTAND1"/>
    <property type="match status" value="1"/>
</dbReference>
<evidence type="ECO:0000313" key="6">
    <source>
        <dbReference type="EMBL" id="BFO17249.1"/>
    </source>
</evidence>
<dbReference type="Gene3D" id="2.130.10.10">
    <property type="entry name" value="YVTN repeat-like/Quinoprotein amine dehydrogenase"/>
    <property type="match status" value="1"/>
</dbReference>
<dbReference type="InterPro" id="IPR019775">
    <property type="entry name" value="WD40_repeat_CS"/>
</dbReference>